<protein>
    <recommendedName>
        <fullName evidence="3">F-box domain-containing protein</fullName>
    </recommendedName>
</protein>
<dbReference type="PANTHER" id="PTHR35546:SF25">
    <property type="entry name" value="F-BOX DOMAIN-CONTAINING PROTEIN"/>
    <property type="match status" value="1"/>
</dbReference>
<proteinExistence type="predicted"/>
<organism evidence="1 2">
    <name type="scientific">Malus domestica</name>
    <name type="common">Apple</name>
    <name type="synonym">Pyrus malus</name>
    <dbReference type="NCBI Taxonomy" id="3750"/>
    <lineage>
        <taxon>Eukaryota</taxon>
        <taxon>Viridiplantae</taxon>
        <taxon>Streptophyta</taxon>
        <taxon>Embryophyta</taxon>
        <taxon>Tracheophyta</taxon>
        <taxon>Spermatophyta</taxon>
        <taxon>Magnoliopsida</taxon>
        <taxon>eudicotyledons</taxon>
        <taxon>Gunneridae</taxon>
        <taxon>Pentapetalae</taxon>
        <taxon>rosids</taxon>
        <taxon>fabids</taxon>
        <taxon>Rosales</taxon>
        <taxon>Rosaceae</taxon>
        <taxon>Amygdaloideae</taxon>
        <taxon>Maleae</taxon>
        <taxon>Malus</taxon>
    </lineage>
</organism>
<keyword evidence="2" id="KW-1185">Reference proteome</keyword>
<evidence type="ECO:0000313" key="1">
    <source>
        <dbReference type="EMBL" id="RXH78529.1"/>
    </source>
</evidence>
<evidence type="ECO:0008006" key="3">
    <source>
        <dbReference type="Google" id="ProtNLM"/>
    </source>
</evidence>
<dbReference type="AlphaFoldDB" id="A0A498I6L9"/>
<dbReference type="EMBL" id="RDQH01000339">
    <property type="protein sequence ID" value="RXH78529.1"/>
    <property type="molecule type" value="Genomic_DNA"/>
</dbReference>
<reference evidence="1 2" key="1">
    <citation type="submission" date="2018-10" db="EMBL/GenBank/DDBJ databases">
        <title>A high-quality apple genome assembly.</title>
        <authorList>
            <person name="Hu J."/>
        </authorList>
    </citation>
    <scope>NUCLEOTIDE SEQUENCE [LARGE SCALE GENOMIC DNA]</scope>
    <source>
        <strain evidence="2">cv. HFTH1</strain>
        <tissue evidence="1">Young leaf</tissue>
    </source>
</reference>
<accession>A0A498I6L9</accession>
<dbReference type="PANTHER" id="PTHR35546">
    <property type="entry name" value="F-BOX PROTEIN INTERACTION DOMAIN PROTEIN-RELATED"/>
    <property type="match status" value="1"/>
</dbReference>
<dbReference type="Proteomes" id="UP000290289">
    <property type="component" value="Chromosome 13"/>
</dbReference>
<dbReference type="STRING" id="3750.A0A498I6L9"/>
<dbReference type="InterPro" id="IPR055290">
    <property type="entry name" value="At3g26010-like"/>
</dbReference>
<comment type="caution">
    <text evidence="1">The sequence shown here is derived from an EMBL/GenBank/DDBJ whole genome shotgun (WGS) entry which is preliminary data.</text>
</comment>
<name>A0A498I6L9_MALDO</name>
<gene>
    <name evidence="1" type="ORF">DVH24_002047</name>
</gene>
<evidence type="ECO:0000313" key="2">
    <source>
        <dbReference type="Proteomes" id="UP000290289"/>
    </source>
</evidence>
<sequence>MKEKRCEASATALIDSVDFVKDMLMRLPAKRILQCKTAFKHWYSLICYPLFFVEYAKRNSNPPLGLIMNGRTDPQPEFFFPHKDGSGPTSYFVCNPASGQTRTALVLEPQANLKLIAVNLAFDPLKSAFYNLIFVAEESRSLGSQKMIRIDIYSSETQSRRQVLVSVPSNAGFKNGVY</sequence>